<evidence type="ECO:0000256" key="5">
    <source>
        <dbReference type="ARBA" id="ARBA00022737"/>
    </source>
</evidence>
<evidence type="ECO:0000256" key="6">
    <source>
        <dbReference type="ARBA" id="ARBA00023242"/>
    </source>
</evidence>
<dbReference type="AlphaFoldDB" id="A0A811UHY4"/>
<dbReference type="InterPro" id="IPR056551">
    <property type="entry name" value="Beta-prop_NOL10_N"/>
</dbReference>
<evidence type="ECO:0000256" key="4">
    <source>
        <dbReference type="ARBA" id="ARBA00022574"/>
    </source>
</evidence>
<dbReference type="InterPro" id="IPR015943">
    <property type="entry name" value="WD40/YVTN_repeat-like_dom_sf"/>
</dbReference>
<evidence type="ECO:0000256" key="1">
    <source>
        <dbReference type="ARBA" id="ARBA00004604"/>
    </source>
</evidence>
<keyword evidence="6" id="KW-0539">Nucleus</keyword>
<feature type="domain" description="Nucleolar protein 10-like N-terminal" evidence="10">
    <location>
        <begin position="2"/>
        <end position="360"/>
    </location>
</feature>
<dbReference type="InterPro" id="IPR012580">
    <property type="entry name" value="NUC153"/>
</dbReference>
<reference evidence="11" key="1">
    <citation type="submission" date="2020-11" db="EMBL/GenBank/DDBJ databases">
        <authorList>
            <person name="Whitehead M."/>
        </authorList>
    </citation>
    <scope>NUCLEOTIDE SEQUENCE</scope>
    <source>
        <strain evidence="11">EGII</strain>
    </source>
</reference>
<feature type="domain" description="NUC153" evidence="8">
    <location>
        <begin position="473"/>
        <end position="500"/>
    </location>
</feature>
<feature type="compositionally biased region" description="Basic and acidic residues" evidence="7">
    <location>
        <begin position="563"/>
        <end position="584"/>
    </location>
</feature>
<evidence type="ECO:0000256" key="2">
    <source>
        <dbReference type="ARBA" id="ARBA00005264"/>
    </source>
</evidence>
<dbReference type="SUPFAM" id="SSF50978">
    <property type="entry name" value="WD40 repeat-like"/>
    <property type="match status" value="1"/>
</dbReference>
<evidence type="ECO:0000259" key="9">
    <source>
        <dbReference type="Pfam" id="PF23097"/>
    </source>
</evidence>
<dbReference type="EMBL" id="CAJHJT010000012">
    <property type="protein sequence ID" value="CAD6997938.1"/>
    <property type="molecule type" value="Genomic_DNA"/>
</dbReference>
<keyword evidence="4" id="KW-0853">WD repeat</keyword>
<evidence type="ECO:0000259" key="10">
    <source>
        <dbReference type="Pfam" id="PF23098"/>
    </source>
</evidence>
<dbReference type="GO" id="GO:0032040">
    <property type="term" value="C:small-subunit processome"/>
    <property type="evidence" value="ECO:0007669"/>
    <property type="project" value="TreeGrafter"/>
</dbReference>
<feature type="region of interest" description="Disordered" evidence="7">
    <location>
        <begin position="527"/>
        <end position="610"/>
    </location>
</feature>
<dbReference type="InterPro" id="IPR056550">
    <property type="entry name" value="NOL10_2nd"/>
</dbReference>
<dbReference type="PANTHER" id="PTHR14927">
    <property type="entry name" value="NUCLEOLAR PROTEIN 10"/>
    <property type="match status" value="1"/>
</dbReference>
<dbReference type="Gene3D" id="2.130.10.10">
    <property type="entry name" value="YVTN repeat-like/Quinoprotein amine dehydrogenase"/>
    <property type="match status" value="1"/>
</dbReference>
<evidence type="ECO:0000313" key="11">
    <source>
        <dbReference type="EMBL" id="CAD6997938.1"/>
    </source>
</evidence>
<dbReference type="SMART" id="SM00320">
    <property type="entry name" value="WD40"/>
    <property type="match status" value="3"/>
</dbReference>
<keyword evidence="5" id="KW-0677">Repeat</keyword>
<comment type="similarity">
    <text evidence="2">Belongs to the WD repeat NOL10/ENP2 family.</text>
</comment>
<dbReference type="OrthoDB" id="273340at2759"/>
<protein>
    <recommendedName>
        <fullName evidence="3">Nucleolar protein 10</fullName>
    </recommendedName>
</protein>
<accession>A0A811UHY4</accession>
<dbReference type="GO" id="GO:0000462">
    <property type="term" value="P:maturation of SSU-rRNA from tricistronic rRNA transcript (SSU-rRNA, 5.8S rRNA, LSU-rRNA)"/>
    <property type="evidence" value="ECO:0007669"/>
    <property type="project" value="TreeGrafter"/>
</dbReference>
<evidence type="ECO:0000256" key="3">
    <source>
        <dbReference type="ARBA" id="ARBA00015517"/>
    </source>
</evidence>
<sequence>MFVNEVNDVKIYNLSAGKSVPEWLTDRRKRSQLMKKVDSRRQIELIQDFDMPGVCTSIRMSPDQQYILATGTYKPRVKCFEVCNLSIKFERCFDSEVTTFEAISDDYSKLVFLQCDRFVEIHSASGRHYRLRIPRFGRDMKYHKPTCDLFIVGTTRDIYRLNLERGQFLQPYETEASCINACDINPEHQLLMVGSKEGIVESWDPRSKTRVGTLDVAIKLPGSKTFPSVSAMKFKNGLQMGVGTASGHVLLYDIRSRDPLLIKDHLNKVAVKRIAFNPSHQTVYSLDDAMLKLWDENTGKQVAYIESTTSFNDFCTIPDTGMFFLAQEDVKMLTYYVPSMGPAPRWCSFLDNLTEDIESEVVENMYDDYQFVTQKELAELGLDHLIGSNLLKGYMHGYFMDARLYNKAKSAADPFAFERFRKEKIRKEIESERKSRLQIKSNLPKVNQELALKIMDEQSNAAKAAKTPNLLNDTRFKAMFENPEFAINKGAEEYKLLAPVLNRLEKSKLKDIKKRVEVARVAELHADEAKPHEESDNDEDLFGFEKSDEDSEKSAGEESSDDEGMRDFAKEMKKAYKDVRKQREAEEEAAENEHEDDGMDNSDNEQDNKMSNTTSLLQHKQTGKGSVQMTALEDNNFKLSEMRNKIMKISLKDRIRFNEATSANVSTIGRSLGNRQMTFDLKKKPTKDEKKREYLMKKHREERKKVIRPINALKLKNSLHC</sequence>
<feature type="compositionally biased region" description="Acidic residues" evidence="7">
    <location>
        <begin position="585"/>
        <end position="605"/>
    </location>
</feature>
<dbReference type="PANTHER" id="PTHR14927:SF0">
    <property type="entry name" value="NUCLEOLAR PROTEIN 10"/>
    <property type="match status" value="1"/>
</dbReference>
<proteinExistence type="inferred from homology"/>
<keyword evidence="12" id="KW-1185">Reference proteome</keyword>
<dbReference type="GO" id="GO:0030686">
    <property type="term" value="C:90S preribosome"/>
    <property type="evidence" value="ECO:0007669"/>
    <property type="project" value="TreeGrafter"/>
</dbReference>
<dbReference type="InterPro" id="IPR001680">
    <property type="entry name" value="WD40_rpt"/>
</dbReference>
<comment type="caution">
    <text evidence="11">The sequence shown here is derived from an EMBL/GenBank/DDBJ whole genome shotgun (WGS) entry which is preliminary data.</text>
</comment>
<dbReference type="Pfam" id="PF08159">
    <property type="entry name" value="NUC153"/>
    <property type="match status" value="1"/>
</dbReference>
<evidence type="ECO:0000313" key="12">
    <source>
        <dbReference type="Proteomes" id="UP000606786"/>
    </source>
</evidence>
<dbReference type="InterPro" id="IPR040382">
    <property type="entry name" value="NOL10/Enp2"/>
</dbReference>
<organism evidence="11 12">
    <name type="scientific">Ceratitis capitata</name>
    <name type="common">Mediterranean fruit fly</name>
    <name type="synonym">Tephritis capitata</name>
    <dbReference type="NCBI Taxonomy" id="7213"/>
    <lineage>
        <taxon>Eukaryota</taxon>
        <taxon>Metazoa</taxon>
        <taxon>Ecdysozoa</taxon>
        <taxon>Arthropoda</taxon>
        <taxon>Hexapoda</taxon>
        <taxon>Insecta</taxon>
        <taxon>Pterygota</taxon>
        <taxon>Neoptera</taxon>
        <taxon>Endopterygota</taxon>
        <taxon>Diptera</taxon>
        <taxon>Brachycera</taxon>
        <taxon>Muscomorpha</taxon>
        <taxon>Tephritoidea</taxon>
        <taxon>Tephritidae</taxon>
        <taxon>Ceratitis</taxon>
        <taxon>Ceratitis</taxon>
    </lineage>
</organism>
<evidence type="ECO:0000259" key="8">
    <source>
        <dbReference type="Pfam" id="PF08159"/>
    </source>
</evidence>
<comment type="subcellular location">
    <subcellularLocation>
        <location evidence="1">Nucleus</location>
        <location evidence="1">Nucleolus</location>
    </subcellularLocation>
</comment>
<feature type="domain" description="Nucleolar protein 10-like second" evidence="9">
    <location>
        <begin position="365"/>
        <end position="413"/>
    </location>
</feature>
<evidence type="ECO:0000256" key="7">
    <source>
        <dbReference type="SAM" id="MobiDB-lite"/>
    </source>
</evidence>
<dbReference type="Proteomes" id="UP000606786">
    <property type="component" value="Unassembled WGS sequence"/>
</dbReference>
<gene>
    <name evidence="11" type="ORF">CCAP1982_LOCUS6555</name>
</gene>
<dbReference type="Pfam" id="PF23097">
    <property type="entry name" value="NOL10_2nd"/>
    <property type="match status" value="1"/>
</dbReference>
<feature type="compositionally biased region" description="Acidic residues" evidence="7">
    <location>
        <begin position="535"/>
        <end position="551"/>
    </location>
</feature>
<name>A0A811UHY4_CERCA</name>
<dbReference type="InterPro" id="IPR036322">
    <property type="entry name" value="WD40_repeat_dom_sf"/>
</dbReference>
<dbReference type="Pfam" id="PF23098">
    <property type="entry name" value="Beta-prop_NOL10_N"/>
    <property type="match status" value="1"/>
</dbReference>